<reference evidence="4" key="1">
    <citation type="submission" date="2022-11" db="UniProtKB">
        <authorList>
            <consortium name="WormBaseParasite"/>
        </authorList>
    </citation>
    <scope>IDENTIFICATION</scope>
</reference>
<dbReference type="WBParaSite" id="Minc3s00130g05536">
    <property type="protein sequence ID" value="Minc3s00130g05536"/>
    <property type="gene ID" value="Minc3s00130g05536"/>
</dbReference>
<accession>A0A914KVK0</accession>
<sequence>MSLIASSFLSTCSTAFFFVIIFGFGSLLSILCCKNKKKKSKRESKVCKAKSKKESKNSKNKKHRQHHRQTPIKPKIQLNKPPPKEKENQQQQKCPNCKITINPKKLLGEDNQIKEKEKNKKEEVEEGDVKKQEEKVCNYYSLMSLDDLGLDEEFLEKQRKEMEMKKKQKLKEKEENKKYSLAFLEKIQENNNGENSSSSTSKIKKKEEELEEGEVEDDIKLTQESESDNNGKEEQYTLDVLEDIEGVDDGKKEKREKNGEVVGDKSGKDDIYENLANIKLSKEYKENKGL</sequence>
<feature type="compositionally biased region" description="Low complexity" evidence="1">
    <location>
        <begin position="189"/>
        <end position="201"/>
    </location>
</feature>
<feature type="transmembrane region" description="Helical" evidence="2">
    <location>
        <begin position="15"/>
        <end position="33"/>
    </location>
</feature>
<feature type="compositionally biased region" description="Basic and acidic residues" evidence="1">
    <location>
        <begin position="248"/>
        <end position="268"/>
    </location>
</feature>
<proteinExistence type="predicted"/>
<feature type="region of interest" description="Disordered" evidence="1">
    <location>
        <begin position="108"/>
        <end position="131"/>
    </location>
</feature>
<evidence type="ECO:0000256" key="2">
    <source>
        <dbReference type="SAM" id="Phobius"/>
    </source>
</evidence>
<name>A0A914KVK0_MELIC</name>
<protein>
    <submittedName>
        <fullName evidence="4">Candidate secreted effector</fullName>
    </submittedName>
</protein>
<feature type="region of interest" description="Disordered" evidence="1">
    <location>
        <begin position="38"/>
        <end position="94"/>
    </location>
</feature>
<feature type="compositionally biased region" description="Basic residues" evidence="1">
    <location>
        <begin position="38"/>
        <end position="51"/>
    </location>
</feature>
<keyword evidence="2" id="KW-1133">Transmembrane helix</keyword>
<keyword evidence="2" id="KW-0472">Membrane</keyword>
<feature type="compositionally biased region" description="Basic and acidic residues" evidence="1">
    <location>
        <begin position="218"/>
        <end position="235"/>
    </location>
</feature>
<dbReference type="AlphaFoldDB" id="A0A914KVK0"/>
<evidence type="ECO:0000313" key="3">
    <source>
        <dbReference type="Proteomes" id="UP000887563"/>
    </source>
</evidence>
<evidence type="ECO:0000256" key="1">
    <source>
        <dbReference type="SAM" id="MobiDB-lite"/>
    </source>
</evidence>
<organism evidence="3 4">
    <name type="scientific">Meloidogyne incognita</name>
    <name type="common">Southern root-knot nematode worm</name>
    <name type="synonym">Oxyuris incognita</name>
    <dbReference type="NCBI Taxonomy" id="6306"/>
    <lineage>
        <taxon>Eukaryota</taxon>
        <taxon>Metazoa</taxon>
        <taxon>Ecdysozoa</taxon>
        <taxon>Nematoda</taxon>
        <taxon>Chromadorea</taxon>
        <taxon>Rhabditida</taxon>
        <taxon>Tylenchina</taxon>
        <taxon>Tylenchomorpha</taxon>
        <taxon>Tylenchoidea</taxon>
        <taxon>Meloidogynidae</taxon>
        <taxon>Meloidogyninae</taxon>
        <taxon>Meloidogyne</taxon>
        <taxon>Meloidogyne incognita group</taxon>
    </lineage>
</organism>
<feature type="compositionally biased region" description="Basic residues" evidence="1">
    <location>
        <begin position="58"/>
        <end position="70"/>
    </location>
</feature>
<dbReference type="Proteomes" id="UP000887563">
    <property type="component" value="Unplaced"/>
</dbReference>
<feature type="region of interest" description="Disordered" evidence="1">
    <location>
        <begin position="184"/>
        <end position="268"/>
    </location>
</feature>
<keyword evidence="3" id="KW-1185">Reference proteome</keyword>
<evidence type="ECO:0000313" key="4">
    <source>
        <dbReference type="WBParaSite" id="Minc3s00130g05536"/>
    </source>
</evidence>
<keyword evidence="2" id="KW-0812">Transmembrane</keyword>